<gene>
    <name evidence="3" type="ORF">N0V93_004525</name>
</gene>
<dbReference type="InterPro" id="IPR023213">
    <property type="entry name" value="CAT-like_dom_sf"/>
</dbReference>
<feature type="domain" description="Trichothecene 3-O-acetyltransferase-like N-terminal" evidence="2">
    <location>
        <begin position="7"/>
        <end position="151"/>
    </location>
</feature>
<evidence type="ECO:0000259" key="2">
    <source>
        <dbReference type="Pfam" id="PF22664"/>
    </source>
</evidence>
<keyword evidence="1" id="KW-0808">Transferase</keyword>
<proteinExistence type="predicted"/>
<dbReference type="Gene3D" id="3.30.559.10">
    <property type="entry name" value="Chloramphenicol acetyltransferase-like domain"/>
    <property type="match status" value="2"/>
</dbReference>
<dbReference type="PANTHER" id="PTHR31642:SF270">
    <property type="entry name" value="O-ACYLTRANSFERASE AUSQ"/>
    <property type="match status" value="1"/>
</dbReference>
<sequence>MTRSFIPFCLAFSTPSSATDESIINALKEALDRLADAFPYLAGHVVLEDSIPKIGILKGDTKSGIELVVRDRRQEAPSLAELREAKFPFSLLDGSLLTPPIISSWIAAEQPAPVIIFQASFVKGGLILGTFGNHTQMDCVGMGEITKMMAKIMSGTGLSEDELTLGNQARGHVIPLLGDEYQPSYGPGTELDDVYLKPTSFSTAAGFANIDMSSPPRWVYLNFSAENLGRLKDEAAREGLKSDTPFITTDDAICALLWQRINKARHARLGTYTSRLGRVVNVRKCFGLAGYLGNMGDTVEYVDDAESTGVDIWEKPLGAVASQLRAGLQPGQYNHAIKHHMQALATMLDRYKGGDKNKLGFGANIDFNKDLYVSSYTKVFQCCDWSFGPLLGSPEVGRRPQMANSALPGLLMFMPKSKNGDLAVAAALSEADIVTLRGDETLMSFAELLD</sequence>
<dbReference type="InterPro" id="IPR050317">
    <property type="entry name" value="Plant_Fungal_Acyltransferase"/>
</dbReference>
<keyword evidence="4" id="KW-1185">Reference proteome</keyword>
<evidence type="ECO:0000256" key="1">
    <source>
        <dbReference type="ARBA" id="ARBA00022679"/>
    </source>
</evidence>
<protein>
    <recommendedName>
        <fullName evidence="2">Trichothecene 3-O-acetyltransferase-like N-terminal domain-containing protein</fullName>
    </recommendedName>
</protein>
<dbReference type="OrthoDB" id="1862401at2759"/>
<dbReference type="InterPro" id="IPR054710">
    <property type="entry name" value="Tri101-like_N"/>
</dbReference>
<name>A0A9W8YR85_9PEZI</name>
<reference evidence="3" key="1">
    <citation type="submission" date="2022-10" db="EMBL/GenBank/DDBJ databases">
        <title>Tapping the CABI collections for fungal endophytes: first genome assemblies for Collariella, Neodidymelliopsis, Ascochyta clinopodiicola, Didymella pomorum, Didymosphaeria variabile, Neocosmospora piperis and Neocucurbitaria cava.</title>
        <authorList>
            <person name="Hill R."/>
        </authorList>
    </citation>
    <scope>NUCLEOTIDE SEQUENCE</scope>
    <source>
        <strain evidence="3">IMI 355082</strain>
    </source>
</reference>
<accession>A0A9W8YR85</accession>
<dbReference type="EMBL" id="JAPEVB010000003">
    <property type="protein sequence ID" value="KAJ4390926.1"/>
    <property type="molecule type" value="Genomic_DNA"/>
</dbReference>
<organism evidence="3 4">
    <name type="scientific">Gnomoniopsis smithogilvyi</name>
    <dbReference type="NCBI Taxonomy" id="1191159"/>
    <lineage>
        <taxon>Eukaryota</taxon>
        <taxon>Fungi</taxon>
        <taxon>Dikarya</taxon>
        <taxon>Ascomycota</taxon>
        <taxon>Pezizomycotina</taxon>
        <taxon>Sordariomycetes</taxon>
        <taxon>Sordariomycetidae</taxon>
        <taxon>Diaporthales</taxon>
        <taxon>Gnomoniaceae</taxon>
        <taxon>Gnomoniopsis</taxon>
    </lineage>
</organism>
<dbReference type="AlphaFoldDB" id="A0A9W8YR85"/>
<evidence type="ECO:0000313" key="3">
    <source>
        <dbReference type="EMBL" id="KAJ4390926.1"/>
    </source>
</evidence>
<dbReference type="Pfam" id="PF22664">
    <property type="entry name" value="TRI-like_N"/>
    <property type="match status" value="1"/>
</dbReference>
<dbReference type="Proteomes" id="UP001140453">
    <property type="component" value="Unassembled WGS sequence"/>
</dbReference>
<comment type="caution">
    <text evidence="3">The sequence shown here is derived from an EMBL/GenBank/DDBJ whole genome shotgun (WGS) entry which is preliminary data.</text>
</comment>
<dbReference type="PANTHER" id="PTHR31642">
    <property type="entry name" value="TRICHOTHECENE 3-O-ACETYLTRANSFERASE"/>
    <property type="match status" value="1"/>
</dbReference>
<evidence type="ECO:0000313" key="4">
    <source>
        <dbReference type="Proteomes" id="UP001140453"/>
    </source>
</evidence>
<dbReference type="GO" id="GO:0016747">
    <property type="term" value="F:acyltransferase activity, transferring groups other than amino-acyl groups"/>
    <property type="evidence" value="ECO:0007669"/>
    <property type="project" value="TreeGrafter"/>
</dbReference>